<dbReference type="Proteomes" id="UP000199228">
    <property type="component" value="Unassembled WGS sequence"/>
</dbReference>
<feature type="transmembrane region" description="Helical" evidence="1">
    <location>
        <begin position="20"/>
        <end position="43"/>
    </location>
</feature>
<evidence type="ECO:0000313" key="2">
    <source>
        <dbReference type="EMBL" id="SDB02154.1"/>
    </source>
</evidence>
<sequence>MLLILSFMGGIIEGIAFTHNVFIALFIGAVQFVALYVIVIALAGKTYNEIEDTTSLFVSILSNHSKGSSDIVTIMQNTLPSMKGPIKELISKFLLDCEQTGNVDLAFDYMKESTDNRQLQTILVNLKNCMHFQANYEEVLEQMMGQIAASLSAREERKNILFSMKLTLVVISIASVFIVLFIGNGIGIDVKHILTSNMVGQAILLITGILYLFVVVKLFSTDK</sequence>
<accession>A0A1G6A132</accession>
<keyword evidence="1" id="KW-1133">Transmembrane helix</keyword>
<dbReference type="AlphaFoldDB" id="A0A1G6A132"/>
<name>A0A1G6A132_EUBOX</name>
<protein>
    <submittedName>
        <fullName evidence="2">Type II secretion system (T2SS), protein F</fullName>
    </submittedName>
</protein>
<dbReference type="STRING" id="1732.SAMN02910417_00134"/>
<feature type="transmembrane region" description="Helical" evidence="1">
    <location>
        <begin position="166"/>
        <end position="186"/>
    </location>
</feature>
<gene>
    <name evidence="2" type="ORF">SAMN02910417_00134</name>
</gene>
<evidence type="ECO:0000256" key="1">
    <source>
        <dbReference type="SAM" id="Phobius"/>
    </source>
</evidence>
<reference evidence="2 3" key="1">
    <citation type="submission" date="2016-10" db="EMBL/GenBank/DDBJ databases">
        <authorList>
            <person name="de Groot N.N."/>
        </authorList>
    </citation>
    <scope>NUCLEOTIDE SEQUENCE [LARGE SCALE GENOMIC DNA]</scope>
    <source>
        <strain evidence="2 3">DSM 3217</strain>
    </source>
</reference>
<keyword evidence="3" id="KW-1185">Reference proteome</keyword>
<dbReference type="OrthoDB" id="2061725at2"/>
<keyword evidence="1" id="KW-0472">Membrane</keyword>
<evidence type="ECO:0000313" key="3">
    <source>
        <dbReference type="Proteomes" id="UP000199228"/>
    </source>
</evidence>
<proteinExistence type="predicted"/>
<feature type="transmembrane region" description="Helical" evidence="1">
    <location>
        <begin position="198"/>
        <end position="219"/>
    </location>
</feature>
<organism evidence="2 3">
    <name type="scientific">Eubacterium oxidoreducens</name>
    <dbReference type="NCBI Taxonomy" id="1732"/>
    <lineage>
        <taxon>Bacteria</taxon>
        <taxon>Bacillati</taxon>
        <taxon>Bacillota</taxon>
        <taxon>Clostridia</taxon>
        <taxon>Eubacteriales</taxon>
        <taxon>Eubacteriaceae</taxon>
        <taxon>Eubacterium</taxon>
    </lineage>
</organism>
<dbReference type="RefSeq" id="WP_090170965.1">
    <property type="nucleotide sequence ID" value="NZ_FMXR01000004.1"/>
</dbReference>
<keyword evidence="1" id="KW-0812">Transmembrane</keyword>
<dbReference type="EMBL" id="FMXR01000004">
    <property type="protein sequence ID" value="SDB02154.1"/>
    <property type="molecule type" value="Genomic_DNA"/>
</dbReference>